<protein>
    <recommendedName>
        <fullName evidence="4">Transmembrane protein</fullName>
    </recommendedName>
</protein>
<comment type="caution">
    <text evidence="2">The sequence shown here is derived from an EMBL/GenBank/DDBJ whole genome shotgun (WGS) entry which is preliminary data.</text>
</comment>
<dbReference type="Proteomes" id="UP001162811">
    <property type="component" value="Unassembled WGS sequence"/>
</dbReference>
<name>A0ABT1ASY6_9RALS</name>
<gene>
    <name evidence="2" type="ORF">NG900_25580</name>
</gene>
<organism evidence="2 3">
    <name type="scientific">Ralstonia soli</name>
    <dbReference type="NCBI Taxonomy" id="2953896"/>
    <lineage>
        <taxon>Bacteria</taxon>
        <taxon>Pseudomonadati</taxon>
        <taxon>Pseudomonadota</taxon>
        <taxon>Betaproteobacteria</taxon>
        <taxon>Burkholderiales</taxon>
        <taxon>Burkholderiaceae</taxon>
        <taxon>Ralstonia</taxon>
    </lineage>
</organism>
<evidence type="ECO:0000313" key="3">
    <source>
        <dbReference type="Proteomes" id="UP001162811"/>
    </source>
</evidence>
<accession>A0ABT1ASY6</accession>
<feature type="transmembrane region" description="Helical" evidence="1">
    <location>
        <begin position="7"/>
        <end position="34"/>
    </location>
</feature>
<evidence type="ECO:0000256" key="1">
    <source>
        <dbReference type="SAM" id="Phobius"/>
    </source>
</evidence>
<reference evidence="2" key="2">
    <citation type="journal article" date="2023" name="Front. Microbiol.">
        <title>Ralstonia chuxiongensis sp. nov., Ralstonia mojiangensis sp. nov., and Ralstonia soli sp. nov., isolated from tobacco fields, are three novel species in the family Burkholderiaceae.</title>
        <authorList>
            <person name="Lu C.H."/>
            <person name="Zhang Y.Y."/>
            <person name="Jiang N."/>
            <person name="Chen W."/>
            <person name="Shao X."/>
            <person name="Zhao Z.M."/>
            <person name="Lu W.L."/>
            <person name="Hu X."/>
            <person name="Xi Y.X."/>
            <person name="Zou S.Y."/>
            <person name="Wei Q.J."/>
            <person name="Lin Z.L."/>
            <person name="Gong L."/>
            <person name="Gai X.T."/>
            <person name="Zhang L.Q."/>
            <person name="Li J.Y."/>
            <person name="Jin Y."/>
            <person name="Xia Z.Y."/>
        </authorList>
    </citation>
    <scope>NUCLEOTIDE SEQUENCE</scope>
    <source>
        <strain evidence="2">21MJYT02-11</strain>
    </source>
</reference>
<feature type="transmembrane region" description="Helical" evidence="1">
    <location>
        <begin position="86"/>
        <end position="106"/>
    </location>
</feature>
<dbReference type="RefSeq" id="WP_252685042.1">
    <property type="nucleotide sequence ID" value="NZ_JAMXHT010000013.1"/>
</dbReference>
<keyword evidence="1" id="KW-0812">Transmembrane</keyword>
<feature type="transmembrane region" description="Helical" evidence="1">
    <location>
        <begin position="165"/>
        <end position="187"/>
    </location>
</feature>
<reference evidence="2" key="1">
    <citation type="submission" date="2022-06" db="EMBL/GenBank/DDBJ databases">
        <authorList>
            <person name="Lu C.-H."/>
        </authorList>
    </citation>
    <scope>NUCLEOTIDE SEQUENCE</scope>
    <source>
        <strain evidence="2">21MJYT02-11</strain>
    </source>
</reference>
<proteinExistence type="predicted"/>
<dbReference type="EMBL" id="JAMXHT010000013">
    <property type="protein sequence ID" value="MCO5401588.1"/>
    <property type="molecule type" value="Genomic_DNA"/>
</dbReference>
<feature type="transmembrane region" description="Helical" evidence="1">
    <location>
        <begin position="54"/>
        <end position="74"/>
    </location>
</feature>
<evidence type="ECO:0008006" key="4">
    <source>
        <dbReference type="Google" id="ProtNLM"/>
    </source>
</evidence>
<keyword evidence="1" id="KW-1133">Transmembrane helix</keyword>
<feature type="transmembrane region" description="Helical" evidence="1">
    <location>
        <begin position="133"/>
        <end position="153"/>
    </location>
</feature>
<feature type="transmembrane region" description="Helical" evidence="1">
    <location>
        <begin position="252"/>
        <end position="273"/>
    </location>
</feature>
<sequence length="317" mass="33742">MVSRSLGGFVVLATVLAMLAPGPLYVCALAVFGLPHVVWELGFLRSRYFARWPAGWWGVLILVLLTHAALRALAWIGVVSGQAQQVLDLLALATLMLVVVAAPKGVGWPARLAALLASGAVWAALECGRIGEVLLALALLHNFTPVAFAWDMARDTSRYRSQAQVASLVFMLPLGLVALGGVGWWPAPLSGLGLGWLEGQVPDLSDAGTGGDALRAALLSAAVLAQCLHYYYVLKVLPRAEGERTGHAPVPYWLCACTAVLTAGLVIYFVQHFGGARQLYGVASGFHAWLEWPLLVLALCSRPLRIAGRSDFLTVTG</sequence>
<evidence type="ECO:0000313" key="2">
    <source>
        <dbReference type="EMBL" id="MCO5401588.1"/>
    </source>
</evidence>
<keyword evidence="3" id="KW-1185">Reference proteome</keyword>
<keyword evidence="1" id="KW-0472">Membrane</keyword>